<dbReference type="SUPFAM" id="SSF53756">
    <property type="entry name" value="UDP-Glycosyltransferase/glycogen phosphorylase"/>
    <property type="match status" value="1"/>
</dbReference>
<dbReference type="Proteomes" id="UP000651120">
    <property type="component" value="Unassembled WGS sequence"/>
</dbReference>
<dbReference type="GO" id="GO:0016757">
    <property type="term" value="F:glycosyltransferase activity"/>
    <property type="evidence" value="ECO:0007669"/>
    <property type="project" value="InterPro"/>
</dbReference>
<protein>
    <submittedName>
        <fullName evidence="2">Glycosyltransferase</fullName>
    </submittedName>
</protein>
<feature type="domain" description="Glycosyl transferase family 1" evidence="1">
    <location>
        <begin position="16"/>
        <end position="125"/>
    </location>
</feature>
<gene>
    <name evidence="2" type="ORF">HA333_05185</name>
</gene>
<accession>A0A832T059</accession>
<dbReference type="EMBL" id="DUJP01000024">
    <property type="protein sequence ID" value="HII46844.1"/>
    <property type="molecule type" value="Genomic_DNA"/>
</dbReference>
<evidence type="ECO:0000259" key="1">
    <source>
        <dbReference type="Pfam" id="PF00534"/>
    </source>
</evidence>
<dbReference type="AlphaFoldDB" id="A0A832T059"/>
<reference evidence="2" key="1">
    <citation type="journal article" date="2020" name="bioRxiv">
        <title>A rank-normalized archaeal taxonomy based on genome phylogeny resolves widespread incomplete and uneven classifications.</title>
        <authorList>
            <person name="Rinke C."/>
            <person name="Chuvochina M."/>
            <person name="Mussig A.J."/>
            <person name="Chaumeil P.-A."/>
            <person name="Waite D.W."/>
            <person name="Whitman W.B."/>
            <person name="Parks D.H."/>
            <person name="Hugenholtz P."/>
        </authorList>
    </citation>
    <scope>NUCLEOTIDE SEQUENCE</scope>
    <source>
        <strain evidence="2">UBA8839</strain>
    </source>
</reference>
<organism evidence="2 3">
    <name type="scientific">Pyrobaculum aerophilum</name>
    <dbReference type="NCBI Taxonomy" id="13773"/>
    <lineage>
        <taxon>Archaea</taxon>
        <taxon>Thermoproteota</taxon>
        <taxon>Thermoprotei</taxon>
        <taxon>Thermoproteales</taxon>
        <taxon>Thermoproteaceae</taxon>
        <taxon>Pyrobaculum</taxon>
    </lineage>
</organism>
<keyword evidence="2" id="KW-0808">Transferase</keyword>
<sequence>MWCTGRWAAAPLCVFRKEGPIALKQRRGIYVGRLDYEKGVLRMLRDIGKIYNIFRKPLIIAGVGPLEKVVRSLNSGVIKYIGYLKPEEVPILLSRAYAVIIPSYTEGLPSVYLEARKCGVPYIVMYSDNPLSKWLADITLKA</sequence>
<name>A0A832T059_9CREN</name>
<dbReference type="InterPro" id="IPR050194">
    <property type="entry name" value="Glycosyltransferase_grp1"/>
</dbReference>
<dbReference type="PANTHER" id="PTHR45947">
    <property type="entry name" value="SULFOQUINOVOSYL TRANSFERASE SQD2"/>
    <property type="match status" value="1"/>
</dbReference>
<dbReference type="RefSeq" id="WP_128621398.1">
    <property type="nucleotide sequence ID" value="NZ_DUJP01000024.1"/>
</dbReference>
<evidence type="ECO:0000313" key="2">
    <source>
        <dbReference type="EMBL" id="HII46844.1"/>
    </source>
</evidence>
<proteinExistence type="predicted"/>
<dbReference type="InterPro" id="IPR001296">
    <property type="entry name" value="Glyco_trans_1"/>
</dbReference>
<dbReference type="Gene3D" id="3.40.50.2000">
    <property type="entry name" value="Glycogen Phosphorylase B"/>
    <property type="match status" value="1"/>
</dbReference>
<dbReference type="PANTHER" id="PTHR45947:SF3">
    <property type="entry name" value="SULFOQUINOVOSYL TRANSFERASE SQD2"/>
    <property type="match status" value="1"/>
</dbReference>
<comment type="caution">
    <text evidence="2">The sequence shown here is derived from an EMBL/GenBank/DDBJ whole genome shotgun (WGS) entry which is preliminary data.</text>
</comment>
<evidence type="ECO:0000313" key="3">
    <source>
        <dbReference type="Proteomes" id="UP000651120"/>
    </source>
</evidence>
<dbReference type="Pfam" id="PF00534">
    <property type="entry name" value="Glycos_transf_1"/>
    <property type="match status" value="1"/>
</dbReference>